<protein>
    <submittedName>
        <fullName evidence="1">Uncharacterized protein</fullName>
    </submittedName>
</protein>
<sequence>MLKNWSNPFLTTCILASATRALLLNG</sequence>
<reference evidence="1" key="2">
    <citation type="journal article" date="2015" name="Data Brief">
        <title>Shoot transcriptome of the giant reed, Arundo donax.</title>
        <authorList>
            <person name="Barrero R.A."/>
            <person name="Guerrero F.D."/>
            <person name="Moolhuijzen P."/>
            <person name="Goolsby J.A."/>
            <person name="Tidwell J."/>
            <person name="Bellgard S.E."/>
            <person name="Bellgard M.I."/>
        </authorList>
    </citation>
    <scope>NUCLEOTIDE SEQUENCE</scope>
    <source>
        <tissue evidence="1">Shoot tissue taken approximately 20 cm above the soil surface</tissue>
    </source>
</reference>
<reference evidence="1" key="1">
    <citation type="submission" date="2014-09" db="EMBL/GenBank/DDBJ databases">
        <authorList>
            <person name="Magalhaes I.L.F."/>
            <person name="Oliveira U."/>
            <person name="Santos F.R."/>
            <person name="Vidigal T.H.D.A."/>
            <person name="Brescovit A.D."/>
            <person name="Santos A.J."/>
        </authorList>
    </citation>
    <scope>NUCLEOTIDE SEQUENCE</scope>
    <source>
        <tissue evidence="1">Shoot tissue taken approximately 20 cm above the soil surface</tissue>
    </source>
</reference>
<proteinExistence type="predicted"/>
<evidence type="ECO:0000313" key="1">
    <source>
        <dbReference type="EMBL" id="JAD72835.1"/>
    </source>
</evidence>
<dbReference type="AlphaFoldDB" id="A0A0A9CHH1"/>
<organism evidence="1">
    <name type="scientific">Arundo donax</name>
    <name type="common">Giant reed</name>
    <name type="synonym">Donax arundinaceus</name>
    <dbReference type="NCBI Taxonomy" id="35708"/>
    <lineage>
        <taxon>Eukaryota</taxon>
        <taxon>Viridiplantae</taxon>
        <taxon>Streptophyta</taxon>
        <taxon>Embryophyta</taxon>
        <taxon>Tracheophyta</taxon>
        <taxon>Spermatophyta</taxon>
        <taxon>Magnoliopsida</taxon>
        <taxon>Liliopsida</taxon>
        <taxon>Poales</taxon>
        <taxon>Poaceae</taxon>
        <taxon>PACMAD clade</taxon>
        <taxon>Arundinoideae</taxon>
        <taxon>Arundineae</taxon>
        <taxon>Arundo</taxon>
    </lineage>
</organism>
<accession>A0A0A9CHH1</accession>
<dbReference type="EMBL" id="GBRH01225060">
    <property type="protein sequence ID" value="JAD72835.1"/>
    <property type="molecule type" value="Transcribed_RNA"/>
</dbReference>
<name>A0A0A9CHH1_ARUDO</name>